<evidence type="ECO:0000256" key="8">
    <source>
        <dbReference type="SAM" id="Phobius"/>
    </source>
</evidence>
<keyword evidence="6 8" id="KW-1133">Transmembrane helix</keyword>
<sequence length="353" mass="37350">MIQNLSYSKTAQQSLVLAVLGIGLVMLGLLSITIGAFPIPFGHAISILLSQLGIGSGTFTEQEANVLWQIRLPRILLAILVGGGLGVSGAALQGLFRNPLVEPGLIGVSSGGALFAVIFIVFGSSFPWLGRIFGSFSLPLVAFIGGLINVMLVYKMANQEGKTDISLLILAGVALTALSGALIGLAIFYADEAALRNFTFWSLGDVGGANWDKVKIAFILILFPSLLIINQFRNLNALAIGENEAFHMGVDVQRVKYIVLFMSALVVGVGVSMTGTIGFVGLIVPHLLRLSFGADHRLVLPGSFLLGAFLLNGADLLARTVVMPAELPIGIITAILGSPFFIWLILHVKKLNS</sequence>
<feature type="transmembrane region" description="Helical" evidence="8">
    <location>
        <begin position="75"/>
        <end position="92"/>
    </location>
</feature>
<feature type="transmembrane region" description="Helical" evidence="8">
    <location>
        <begin position="166"/>
        <end position="190"/>
    </location>
</feature>
<dbReference type="GO" id="GO:0005886">
    <property type="term" value="C:plasma membrane"/>
    <property type="evidence" value="ECO:0007669"/>
    <property type="project" value="UniProtKB-SubCell"/>
</dbReference>
<keyword evidence="10" id="KW-1185">Reference proteome</keyword>
<dbReference type="STRING" id="1416801.SAMN05192553_101674"/>
<feature type="transmembrane region" description="Helical" evidence="8">
    <location>
        <begin position="210"/>
        <end position="229"/>
    </location>
</feature>
<keyword evidence="3" id="KW-0813">Transport</keyword>
<dbReference type="AlphaFoldDB" id="A0A1H6U978"/>
<dbReference type="GO" id="GO:0033214">
    <property type="term" value="P:siderophore-iron import into cell"/>
    <property type="evidence" value="ECO:0007669"/>
    <property type="project" value="TreeGrafter"/>
</dbReference>
<dbReference type="GO" id="GO:0022857">
    <property type="term" value="F:transmembrane transporter activity"/>
    <property type="evidence" value="ECO:0007669"/>
    <property type="project" value="InterPro"/>
</dbReference>
<keyword evidence="4" id="KW-1003">Cell membrane</keyword>
<dbReference type="RefSeq" id="WP_092169425.1">
    <property type="nucleotide sequence ID" value="NZ_FNZH01000001.1"/>
</dbReference>
<protein>
    <submittedName>
        <fullName evidence="9">Iron complex transport system permease protein</fullName>
    </submittedName>
</protein>
<evidence type="ECO:0000256" key="2">
    <source>
        <dbReference type="ARBA" id="ARBA00007935"/>
    </source>
</evidence>
<evidence type="ECO:0000256" key="5">
    <source>
        <dbReference type="ARBA" id="ARBA00022692"/>
    </source>
</evidence>
<reference evidence="10" key="1">
    <citation type="submission" date="2016-10" db="EMBL/GenBank/DDBJ databases">
        <authorList>
            <person name="Varghese N."/>
            <person name="Submissions S."/>
        </authorList>
    </citation>
    <scope>NUCLEOTIDE SEQUENCE [LARGE SCALE GENOMIC DNA]</scope>
    <source>
        <strain evidence="10">IBRC-M 10761</strain>
    </source>
</reference>
<evidence type="ECO:0000256" key="1">
    <source>
        <dbReference type="ARBA" id="ARBA00004651"/>
    </source>
</evidence>
<dbReference type="Pfam" id="PF01032">
    <property type="entry name" value="FecCD"/>
    <property type="match status" value="1"/>
</dbReference>
<feature type="transmembrane region" description="Helical" evidence="8">
    <location>
        <begin position="257"/>
        <end position="286"/>
    </location>
</feature>
<keyword evidence="7 8" id="KW-0472">Membrane</keyword>
<feature type="transmembrane region" description="Helical" evidence="8">
    <location>
        <begin position="325"/>
        <end position="346"/>
    </location>
</feature>
<gene>
    <name evidence="9" type="ORF">SAMN05192553_101674</name>
</gene>
<dbReference type="FunFam" id="1.10.3470.10:FF:000001">
    <property type="entry name" value="Vitamin B12 ABC transporter permease BtuC"/>
    <property type="match status" value="1"/>
</dbReference>
<dbReference type="CDD" id="cd06550">
    <property type="entry name" value="TM_ABC_iron-siderophores_like"/>
    <property type="match status" value="1"/>
</dbReference>
<dbReference type="PANTHER" id="PTHR30472">
    <property type="entry name" value="FERRIC ENTEROBACTIN TRANSPORT SYSTEM PERMEASE PROTEIN"/>
    <property type="match status" value="1"/>
</dbReference>
<feature type="transmembrane region" description="Helical" evidence="8">
    <location>
        <begin position="15"/>
        <end position="39"/>
    </location>
</feature>
<accession>A0A1H6U978</accession>
<evidence type="ECO:0000256" key="6">
    <source>
        <dbReference type="ARBA" id="ARBA00022989"/>
    </source>
</evidence>
<name>A0A1H6U978_9BACT</name>
<dbReference type="Gene3D" id="1.10.3470.10">
    <property type="entry name" value="ABC transporter involved in vitamin B12 uptake, BtuC"/>
    <property type="match status" value="1"/>
</dbReference>
<dbReference type="EMBL" id="FNZH01000001">
    <property type="protein sequence ID" value="SEI88096.1"/>
    <property type="molecule type" value="Genomic_DNA"/>
</dbReference>
<dbReference type="InterPro" id="IPR000522">
    <property type="entry name" value="ABC_transptr_permease_BtuC"/>
</dbReference>
<evidence type="ECO:0000313" key="9">
    <source>
        <dbReference type="EMBL" id="SEI88096.1"/>
    </source>
</evidence>
<comment type="subcellular location">
    <subcellularLocation>
        <location evidence="1">Cell membrane</location>
        <topology evidence="1">Multi-pass membrane protein</topology>
    </subcellularLocation>
</comment>
<proteinExistence type="inferred from homology"/>
<dbReference type="SUPFAM" id="SSF81345">
    <property type="entry name" value="ABC transporter involved in vitamin B12 uptake, BtuC"/>
    <property type="match status" value="1"/>
</dbReference>
<dbReference type="Proteomes" id="UP000199403">
    <property type="component" value="Unassembled WGS sequence"/>
</dbReference>
<evidence type="ECO:0000256" key="7">
    <source>
        <dbReference type="ARBA" id="ARBA00023136"/>
    </source>
</evidence>
<keyword evidence="5 8" id="KW-0812">Transmembrane</keyword>
<organism evidence="9 10">
    <name type="scientific">Cyclobacterium xiamenense</name>
    <dbReference type="NCBI Taxonomy" id="1297121"/>
    <lineage>
        <taxon>Bacteria</taxon>
        <taxon>Pseudomonadati</taxon>
        <taxon>Bacteroidota</taxon>
        <taxon>Cytophagia</taxon>
        <taxon>Cytophagales</taxon>
        <taxon>Cyclobacteriaceae</taxon>
        <taxon>Cyclobacterium</taxon>
    </lineage>
</organism>
<evidence type="ECO:0000256" key="3">
    <source>
        <dbReference type="ARBA" id="ARBA00022448"/>
    </source>
</evidence>
<feature type="transmembrane region" description="Helical" evidence="8">
    <location>
        <begin position="298"/>
        <end position="318"/>
    </location>
</feature>
<dbReference type="PANTHER" id="PTHR30472:SF25">
    <property type="entry name" value="ABC TRANSPORTER PERMEASE PROTEIN MJ0876-RELATED"/>
    <property type="match status" value="1"/>
</dbReference>
<evidence type="ECO:0000256" key="4">
    <source>
        <dbReference type="ARBA" id="ARBA00022475"/>
    </source>
</evidence>
<feature type="transmembrane region" description="Helical" evidence="8">
    <location>
        <begin position="104"/>
        <end position="126"/>
    </location>
</feature>
<dbReference type="InterPro" id="IPR037294">
    <property type="entry name" value="ABC_BtuC-like"/>
</dbReference>
<feature type="transmembrane region" description="Helical" evidence="8">
    <location>
        <begin position="132"/>
        <end position="154"/>
    </location>
</feature>
<evidence type="ECO:0000313" key="10">
    <source>
        <dbReference type="Proteomes" id="UP000199403"/>
    </source>
</evidence>
<dbReference type="OrthoDB" id="9811721at2"/>
<comment type="similarity">
    <text evidence="2">Belongs to the binding-protein-dependent transport system permease family. FecCD subfamily.</text>
</comment>